<dbReference type="HOGENOM" id="CLU_033323_9_5_11"/>
<dbReference type="Gene3D" id="3.40.50.1240">
    <property type="entry name" value="Phosphoglycerate mutase-like"/>
    <property type="match status" value="1"/>
</dbReference>
<dbReference type="GO" id="GO:0005737">
    <property type="term" value="C:cytoplasm"/>
    <property type="evidence" value="ECO:0007669"/>
    <property type="project" value="TreeGrafter"/>
</dbReference>
<gene>
    <name evidence="1" type="ordered locus">Francci3_2350</name>
</gene>
<dbReference type="eggNOG" id="COG0406">
    <property type="taxonomic scope" value="Bacteria"/>
</dbReference>
<dbReference type="PANTHER" id="PTHR48100">
    <property type="entry name" value="BROAD-SPECIFICITY PHOSPHATASE YOR283W-RELATED"/>
    <property type="match status" value="1"/>
</dbReference>
<accession>Q2JAH5</accession>
<dbReference type="InterPro" id="IPR013078">
    <property type="entry name" value="His_Pase_superF_clade-1"/>
</dbReference>
<proteinExistence type="predicted"/>
<protein>
    <submittedName>
        <fullName evidence="1">Phosphoglycerate mutase</fullName>
    </submittedName>
</protein>
<keyword evidence="2" id="KW-1185">Reference proteome</keyword>
<dbReference type="PhylomeDB" id="Q2JAH5"/>
<reference evidence="1 2" key="1">
    <citation type="journal article" date="2007" name="Genome Res.">
        <title>Genome characteristics of facultatively symbiotic Frankia sp. strains reflect host range and host plant biogeography.</title>
        <authorList>
            <person name="Normand P."/>
            <person name="Lapierre P."/>
            <person name="Tisa L.S."/>
            <person name="Gogarten J.P."/>
            <person name="Alloisio N."/>
            <person name="Bagnarol E."/>
            <person name="Bassi C.A."/>
            <person name="Berry A.M."/>
            <person name="Bickhart D.M."/>
            <person name="Choisne N."/>
            <person name="Couloux A."/>
            <person name="Cournoyer B."/>
            <person name="Cruveiller S."/>
            <person name="Daubin V."/>
            <person name="Demange N."/>
            <person name="Francino M.P."/>
            <person name="Goltsman E."/>
            <person name="Huang Y."/>
            <person name="Kopp O.R."/>
            <person name="Labarre L."/>
            <person name="Lapidus A."/>
            <person name="Lavire C."/>
            <person name="Marechal J."/>
            <person name="Martinez M."/>
            <person name="Mastronunzio J.E."/>
            <person name="Mullin B.C."/>
            <person name="Niemann J."/>
            <person name="Pujic P."/>
            <person name="Rawnsley T."/>
            <person name="Rouy Z."/>
            <person name="Schenowitz C."/>
            <person name="Sellstedt A."/>
            <person name="Tavares F."/>
            <person name="Tomkins J.P."/>
            <person name="Vallenet D."/>
            <person name="Valverde C."/>
            <person name="Wall L.G."/>
            <person name="Wang Y."/>
            <person name="Medigue C."/>
            <person name="Benson D.R."/>
        </authorList>
    </citation>
    <scope>NUCLEOTIDE SEQUENCE [LARGE SCALE GENOMIC DNA]</scope>
    <source>
        <strain evidence="2">DSM 45818 / CECT 9043 / CcI3</strain>
    </source>
</reference>
<dbReference type="SUPFAM" id="SSF53254">
    <property type="entry name" value="Phosphoglycerate mutase-like"/>
    <property type="match status" value="1"/>
</dbReference>
<dbReference type="SMART" id="SM00855">
    <property type="entry name" value="PGAM"/>
    <property type="match status" value="1"/>
</dbReference>
<evidence type="ECO:0000313" key="1">
    <source>
        <dbReference type="EMBL" id="ABD11717.1"/>
    </source>
</evidence>
<dbReference type="InterPro" id="IPR050275">
    <property type="entry name" value="PGM_Phosphatase"/>
</dbReference>
<dbReference type="CDD" id="cd07067">
    <property type="entry name" value="HP_PGM_like"/>
    <property type="match status" value="1"/>
</dbReference>
<dbReference type="EMBL" id="CP000249">
    <property type="protein sequence ID" value="ABD11717.1"/>
    <property type="molecule type" value="Genomic_DNA"/>
</dbReference>
<organism evidence="1 2">
    <name type="scientific">Frankia casuarinae (strain DSM 45818 / CECT 9043 / HFP020203 / CcI3)</name>
    <dbReference type="NCBI Taxonomy" id="106370"/>
    <lineage>
        <taxon>Bacteria</taxon>
        <taxon>Bacillati</taxon>
        <taxon>Actinomycetota</taxon>
        <taxon>Actinomycetes</taxon>
        <taxon>Frankiales</taxon>
        <taxon>Frankiaceae</taxon>
        <taxon>Frankia</taxon>
    </lineage>
</organism>
<dbReference type="GO" id="GO:0016791">
    <property type="term" value="F:phosphatase activity"/>
    <property type="evidence" value="ECO:0007669"/>
    <property type="project" value="TreeGrafter"/>
</dbReference>
<dbReference type="PANTHER" id="PTHR48100:SF1">
    <property type="entry name" value="HISTIDINE PHOSPHATASE FAMILY PROTEIN-RELATED"/>
    <property type="match status" value="1"/>
</dbReference>
<dbReference type="Proteomes" id="UP000001937">
    <property type="component" value="Chromosome"/>
</dbReference>
<dbReference type="AlphaFoldDB" id="Q2JAH5"/>
<dbReference type="InterPro" id="IPR029033">
    <property type="entry name" value="His_PPase_superfam"/>
</dbReference>
<name>Q2JAH5_FRACC</name>
<evidence type="ECO:0000313" key="2">
    <source>
        <dbReference type="Proteomes" id="UP000001937"/>
    </source>
</evidence>
<dbReference type="STRING" id="106370.Francci3_2350"/>
<sequence length="221" mass="23946">MLVRHGEAHCNLAGIAGGDRGCTGLTLRGRGQVDQAGRRLEWMHHDRQFDVVYAGPRRRVRETAAVISPRLGLTPHIEPRLSGPAHGDADGKPWTDIWEAFGSSPADQPDRPFAAGAESWNAFLARATDCLQNIVTRHAGERILILAHAETVEAMHTLLLGLPAGSSARVAFTVAHASLTRWVHRTPEIGSARWTLVSHNDTAHLIALPTTGFDDVQDGDS</sequence>
<dbReference type="KEGG" id="fra:Francci3_2350"/>
<dbReference type="Pfam" id="PF00300">
    <property type="entry name" value="His_Phos_1"/>
    <property type="match status" value="1"/>
</dbReference>